<feature type="repeat" description="TPR" evidence="3">
    <location>
        <begin position="69"/>
        <end position="102"/>
    </location>
</feature>
<evidence type="ECO:0000256" key="3">
    <source>
        <dbReference type="PROSITE-ProRule" id="PRU00339"/>
    </source>
</evidence>
<dbReference type="Proteomes" id="UP000031671">
    <property type="component" value="Unassembled WGS sequence"/>
</dbReference>
<keyword evidence="5" id="KW-1185">Reference proteome</keyword>
<dbReference type="InterPro" id="IPR050498">
    <property type="entry name" value="Ycf3"/>
</dbReference>
<dbReference type="SUPFAM" id="SSF48452">
    <property type="entry name" value="TPR-like"/>
    <property type="match status" value="1"/>
</dbReference>
<dbReference type="PANTHER" id="PTHR44858:SF1">
    <property type="entry name" value="UDP-N-ACETYLGLUCOSAMINE--PEPTIDE N-ACETYLGLUCOSAMINYLTRANSFERASE SPINDLY-RELATED"/>
    <property type="match status" value="1"/>
</dbReference>
<dbReference type="PANTHER" id="PTHR44858">
    <property type="entry name" value="TETRATRICOPEPTIDE REPEAT PROTEIN 6"/>
    <property type="match status" value="1"/>
</dbReference>
<evidence type="ECO:0000256" key="1">
    <source>
        <dbReference type="ARBA" id="ARBA00022737"/>
    </source>
</evidence>
<organism evidence="4 5">
    <name type="scientific">Vibrio ishigakensis</name>
    <dbReference type="NCBI Taxonomy" id="1481914"/>
    <lineage>
        <taxon>Bacteria</taxon>
        <taxon>Pseudomonadati</taxon>
        <taxon>Pseudomonadota</taxon>
        <taxon>Gammaproteobacteria</taxon>
        <taxon>Vibrionales</taxon>
        <taxon>Vibrionaceae</taxon>
        <taxon>Vibrio</taxon>
    </lineage>
</organism>
<dbReference type="AlphaFoldDB" id="A0A0B8NPS4"/>
<dbReference type="InterPro" id="IPR013360">
    <property type="entry name" value="Pilus_4_PilW"/>
</dbReference>
<reference evidence="4 5" key="1">
    <citation type="submission" date="2015-01" db="EMBL/GenBank/DDBJ databases">
        <title>Vibrio sp. C1 JCM 19231 whole genome shotgun sequence.</title>
        <authorList>
            <person name="Sawabe T."/>
            <person name="Meirelles P."/>
            <person name="Feng G."/>
            <person name="Sayaka M."/>
            <person name="Hattori M."/>
            <person name="Ohkuma M."/>
        </authorList>
    </citation>
    <scope>NUCLEOTIDE SEQUENCE [LARGE SCALE GENOMIC DNA]</scope>
    <source>
        <strain evidence="5">JCM 19231</strain>
    </source>
</reference>
<accession>A0A0B8NPS4</accession>
<feature type="repeat" description="TPR" evidence="3">
    <location>
        <begin position="103"/>
        <end position="136"/>
    </location>
</feature>
<dbReference type="PROSITE" id="PS50005">
    <property type="entry name" value="TPR"/>
    <property type="match status" value="3"/>
</dbReference>
<name>A0A0B8NPS4_9VIBR</name>
<sequence>MFKASITLFFLSLCLGCVTVKRADGNAKFDPLLAADARIELGLSYLKANDTVRAKQNLDLALQYAPKYVRAASAIAYYYQQVSETNQAEDWYQRALRLSPYDGDLLNDFGVFLCRQHRYSEALQQFDKAIQLDGYSQVAASYENSGLCALKMEQWQRAEGFFIKSLQHQPNRYRSDIELVKLAIRFGHLEQAKQRLDRIQIRVGMTAEIEQLRQTLTAEQT</sequence>
<keyword evidence="1" id="KW-0677">Repeat</keyword>
<dbReference type="Gene3D" id="1.25.40.10">
    <property type="entry name" value="Tetratricopeptide repeat domain"/>
    <property type="match status" value="1"/>
</dbReference>
<reference evidence="4 5" key="2">
    <citation type="submission" date="2015-01" db="EMBL/GenBank/DDBJ databases">
        <authorList>
            <consortium name="NBRP consortium"/>
            <person name="Sawabe T."/>
            <person name="Meirelles P."/>
            <person name="Feng G."/>
            <person name="Sayaka M."/>
            <person name="Hattori M."/>
            <person name="Ohkuma M."/>
        </authorList>
    </citation>
    <scope>NUCLEOTIDE SEQUENCE [LARGE SCALE GENOMIC DNA]</scope>
    <source>
        <strain evidence="5">JCM 19231</strain>
    </source>
</reference>
<dbReference type="NCBIfam" id="TIGR02521">
    <property type="entry name" value="type_IV_pilW"/>
    <property type="match status" value="1"/>
</dbReference>
<evidence type="ECO:0000256" key="2">
    <source>
        <dbReference type="ARBA" id="ARBA00022803"/>
    </source>
</evidence>
<keyword evidence="2 3" id="KW-0802">TPR repeat</keyword>
<evidence type="ECO:0000313" key="5">
    <source>
        <dbReference type="Proteomes" id="UP000031671"/>
    </source>
</evidence>
<dbReference type="SMART" id="SM00028">
    <property type="entry name" value="TPR"/>
    <property type="match status" value="4"/>
</dbReference>
<comment type="caution">
    <text evidence="4">The sequence shown here is derived from an EMBL/GenBank/DDBJ whole genome shotgun (WGS) entry which is preliminary data.</text>
</comment>
<gene>
    <name evidence="4" type="ORF">JCM19231_4944</name>
</gene>
<evidence type="ECO:0000313" key="4">
    <source>
        <dbReference type="EMBL" id="GAM55956.1"/>
    </source>
</evidence>
<dbReference type="InterPro" id="IPR011990">
    <property type="entry name" value="TPR-like_helical_dom_sf"/>
</dbReference>
<proteinExistence type="predicted"/>
<dbReference type="RefSeq" id="WP_261833897.1">
    <property type="nucleotide sequence ID" value="NZ_AP024881.1"/>
</dbReference>
<dbReference type="EMBL" id="BBRZ01000021">
    <property type="protein sequence ID" value="GAM55956.1"/>
    <property type="molecule type" value="Genomic_DNA"/>
</dbReference>
<dbReference type="InterPro" id="IPR019734">
    <property type="entry name" value="TPR_rpt"/>
</dbReference>
<protein>
    <submittedName>
        <fullName evidence="4">Type IV pilus biogenesis protein pilF</fullName>
    </submittedName>
</protein>
<feature type="repeat" description="TPR" evidence="3">
    <location>
        <begin position="35"/>
        <end position="68"/>
    </location>
</feature>